<gene>
    <name evidence="2" type="ORF">FB45DRAFT_1013017</name>
</gene>
<protein>
    <submittedName>
        <fullName evidence="2">Uncharacterized protein</fullName>
    </submittedName>
</protein>
<feature type="compositionally biased region" description="Polar residues" evidence="1">
    <location>
        <begin position="65"/>
        <end position="74"/>
    </location>
</feature>
<feature type="region of interest" description="Disordered" evidence="1">
    <location>
        <begin position="41"/>
        <end position="74"/>
    </location>
</feature>
<evidence type="ECO:0000313" key="2">
    <source>
        <dbReference type="EMBL" id="KAJ7604841.1"/>
    </source>
</evidence>
<comment type="caution">
    <text evidence="2">The sequence shown here is derived from an EMBL/GenBank/DDBJ whole genome shotgun (WGS) entry which is preliminary data.</text>
</comment>
<dbReference type="AlphaFoldDB" id="A0AAD7AZ51"/>
<name>A0AAD7AZ51_9AGAR</name>
<reference evidence="2" key="1">
    <citation type="submission" date="2023-03" db="EMBL/GenBank/DDBJ databases">
        <title>Massive genome expansion in bonnet fungi (Mycena s.s.) driven by repeated elements and novel gene families across ecological guilds.</title>
        <authorList>
            <consortium name="Lawrence Berkeley National Laboratory"/>
            <person name="Harder C.B."/>
            <person name="Miyauchi S."/>
            <person name="Viragh M."/>
            <person name="Kuo A."/>
            <person name="Thoen E."/>
            <person name="Andreopoulos B."/>
            <person name="Lu D."/>
            <person name="Skrede I."/>
            <person name="Drula E."/>
            <person name="Henrissat B."/>
            <person name="Morin E."/>
            <person name="Kohler A."/>
            <person name="Barry K."/>
            <person name="LaButti K."/>
            <person name="Morin E."/>
            <person name="Salamov A."/>
            <person name="Lipzen A."/>
            <person name="Mereny Z."/>
            <person name="Hegedus B."/>
            <person name="Baldrian P."/>
            <person name="Stursova M."/>
            <person name="Weitz H."/>
            <person name="Taylor A."/>
            <person name="Grigoriev I.V."/>
            <person name="Nagy L.G."/>
            <person name="Martin F."/>
            <person name="Kauserud H."/>
        </authorList>
    </citation>
    <scope>NUCLEOTIDE SEQUENCE</scope>
    <source>
        <strain evidence="2">9284</strain>
    </source>
</reference>
<dbReference type="Proteomes" id="UP001221142">
    <property type="component" value="Unassembled WGS sequence"/>
</dbReference>
<feature type="region of interest" description="Disordered" evidence="1">
    <location>
        <begin position="130"/>
        <end position="150"/>
    </location>
</feature>
<keyword evidence="3" id="KW-1185">Reference proteome</keyword>
<dbReference type="Pfam" id="PF18759">
    <property type="entry name" value="Plavaka"/>
    <property type="match status" value="1"/>
</dbReference>
<organism evidence="2 3">
    <name type="scientific">Roridomyces roridus</name>
    <dbReference type="NCBI Taxonomy" id="1738132"/>
    <lineage>
        <taxon>Eukaryota</taxon>
        <taxon>Fungi</taxon>
        <taxon>Dikarya</taxon>
        <taxon>Basidiomycota</taxon>
        <taxon>Agaricomycotina</taxon>
        <taxon>Agaricomycetes</taxon>
        <taxon>Agaricomycetidae</taxon>
        <taxon>Agaricales</taxon>
        <taxon>Marasmiineae</taxon>
        <taxon>Mycenaceae</taxon>
        <taxon>Roridomyces</taxon>
    </lineage>
</organism>
<accession>A0AAD7AZ51</accession>
<sequence>MVKAKAKSKKCSACKVNFPTGLHLHEPACIRKHSDRLLREARRRDGARRRPDHTRGTDSVIPSIPVNTGASSSAMDVEIDTQAAPTHVETPNTSRAPTPIPAVVHGRLYIEIEYHPHSGRSPEIIPLDASTLPTDGKATPKPRRSIVPMGRHPWAPFSTRADFEWAETEYMSPAENVKKRLAGMHGNWTRGETNITIRTYEELRECLTRVQRYVLEFKKIEFNEEFEGEVRHFEFYYRDPWEWIVELVTDPSLANDIVWYPCRKYLVVDGNRQRMRDEPWTADLWWELQNELPHIDGMHHCLALLLVWLDEGRVTSHTDMYPILLRPLFLPAQIRNGSGNGGSLLVGFMVQVKDLRDPDSRKGKAERVGFARFKREIYHRVLREIFVKTLAEKGRNGECLTCGDDIRRVLFPLIPIASLDGKEADAFTATFGAMATYPCSRCLVRSDQLHDIHSGAVFEPRTEDHMRQVYKEAKQMQLKTHRENHLQNVGLHDVYNAMWDMPRIMTFDMPSEDILHHNDGGNYGKHMWPSLQAKLLQLGMKDKMVFNMRRVSRWPKLKHFDNVTSKKINDGQSWLDIEKSILPCIAHLLPRNSPWVHAIRAHLSYRMILALHCITDEQIQRKEEYQREYGRQCMKMHEQDGYNCNYPKQHSVYHSTNDILRKGAPSTYCTRVNEGHHQENREAVALGNHRNNDRHVLTLDSIKEGMARIRMTVDEYDREQAQVAQSFASFAAVAPESVETTDDSDSDSDVHWRLGAPQNLVDLRAALRTANWIEPRVRDTFHDGLHKFLLATFPEENIGFDQPLKLRPQRCLYLDYTSMEDYTSGRDILRCNPEFQSNSDQRFDFVNVNTVGDDTLSFARILYIFRCRLPSGREEDISFVRLLKKSNWKPKTFWRNCRIFSDDGETVFMLPRFFVRGAHMITAFGSPKETITYYLDDCVDQDWFLRAGN</sequence>
<dbReference type="InterPro" id="IPR041078">
    <property type="entry name" value="Plavaka"/>
</dbReference>
<evidence type="ECO:0000313" key="3">
    <source>
        <dbReference type="Proteomes" id="UP001221142"/>
    </source>
</evidence>
<evidence type="ECO:0000256" key="1">
    <source>
        <dbReference type="SAM" id="MobiDB-lite"/>
    </source>
</evidence>
<dbReference type="EMBL" id="JARKIF010000089">
    <property type="protein sequence ID" value="KAJ7604841.1"/>
    <property type="molecule type" value="Genomic_DNA"/>
</dbReference>
<proteinExistence type="predicted"/>